<accession>A0ABQ1L9B2</accession>
<evidence type="ECO:0000313" key="1">
    <source>
        <dbReference type="EMBL" id="GGC21539.1"/>
    </source>
</evidence>
<name>A0ABQ1L9B2_9RHOB</name>
<evidence type="ECO:0000313" key="2">
    <source>
        <dbReference type="Proteomes" id="UP000645462"/>
    </source>
</evidence>
<reference evidence="2" key="1">
    <citation type="journal article" date="2019" name="Int. J. Syst. Evol. Microbiol.">
        <title>The Global Catalogue of Microorganisms (GCM) 10K type strain sequencing project: providing services to taxonomists for standard genome sequencing and annotation.</title>
        <authorList>
            <consortium name="The Broad Institute Genomics Platform"/>
            <consortium name="The Broad Institute Genome Sequencing Center for Infectious Disease"/>
            <person name="Wu L."/>
            <person name="Ma J."/>
        </authorList>
    </citation>
    <scope>NUCLEOTIDE SEQUENCE [LARGE SCALE GENOMIC DNA]</scope>
    <source>
        <strain evidence="2">CGMCC 1.12478</strain>
    </source>
</reference>
<protein>
    <recommendedName>
        <fullName evidence="3">DUF2188 domain-containing protein</fullName>
    </recommendedName>
</protein>
<organism evidence="1 2">
    <name type="scientific">Marivita lacus</name>
    <dbReference type="NCBI Taxonomy" id="1323742"/>
    <lineage>
        <taxon>Bacteria</taxon>
        <taxon>Pseudomonadati</taxon>
        <taxon>Pseudomonadota</taxon>
        <taxon>Alphaproteobacteria</taxon>
        <taxon>Rhodobacterales</taxon>
        <taxon>Roseobacteraceae</taxon>
        <taxon>Marivita</taxon>
    </lineage>
</organism>
<comment type="caution">
    <text evidence="1">The sequence shown here is derived from an EMBL/GenBank/DDBJ whole genome shotgun (WGS) entry which is preliminary data.</text>
</comment>
<dbReference type="Proteomes" id="UP000645462">
    <property type="component" value="Unassembled WGS sequence"/>
</dbReference>
<dbReference type="EMBL" id="BMFC01000020">
    <property type="protein sequence ID" value="GGC21539.1"/>
    <property type="molecule type" value="Genomic_DNA"/>
</dbReference>
<proteinExistence type="predicted"/>
<gene>
    <name evidence="1" type="ORF">GCM10011363_42770</name>
</gene>
<sequence>MSKGRKPRYEEQRTAKKWVQVYVDTYSLEEHAIVSESMTYDHALRALDKAREQEGPFGFDHFELRQVPIAQEPKC</sequence>
<keyword evidence="2" id="KW-1185">Reference proteome</keyword>
<dbReference type="RefSeq" id="WP_188484137.1">
    <property type="nucleotide sequence ID" value="NZ_BMFC01000020.1"/>
</dbReference>
<evidence type="ECO:0008006" key="3">
    <source>
        <dbReference type="Google" id="ProtNLM"/>
    </source>
</evidence>